<dbReference type="EMBL" id="CP017836">
    <property type="protein sequence ID" value="APJ05271.1"/>
    <property type="molecule type" value="Genomic_DNA"/>
</dbReference>
<gene>
    <name evidence="1" type="ORF">AXG55_14715</name>
</gene>
<sequence>MSKRFCVSLKDSEFELIENEAKKLGQKPIDIINRAVKESVNIQSMNATIEMLIKKMEQDKIQREREIEGLKKEVIQLQKISIESVRQNSEYLAYIKTSIGKLFANLMSKLSEEESSKVMNEIISEAMKDSRNSFDKILGNM</sequence>
<dbReference type="RefSeq" id="WP_148698934.1">
    <property type="nucleotide sequence ID" value="NZ_CP017836.1"/>
</dbReference>
<dbReference type="KEGG" id="saqi:AXG55_14715"/>
<evidence type="ECO:0000313" key="2">
    <source>
        <dbReference type="Proteomes" id="UP000184731"/>
    </source>
</evidence>
<dbReference type="AlphaFoldDB" id="A0A1L4D4Y7"/>
<keyword evidence="1" id="KW-0614">Plasmid</keyword>
<proteinExistence type="predicted"/>
<protein>
    <submittedName>
        <fullName evidence="1">Uncharacterized protein</fullName>
    </submittedName>
</protein>
<evidence type="ECO:0000313" key="1">
    <source>
        <dbReference type="EMBL" id="APJ05271.1"/>
    </source>
</evidence>
<dbReference type="Proteomes" id="UP000184731">
    <property type="component" value="Plasmid pnonnen2"/>
</dbReference>
<geneLocation type="plasmid" evidence="2">
    <name>pnonnen2</name>
</geneLocation>
<organism evidence="1 2">
    <name type="scientific">Silvanigrella aquatica</name>
    <dbReference type="NCBI Taxonomy" id="1915309"/>
    <lineage>
        <taxon>Bacteria</taxon>
        <taxon>Pseudomonadati</taxon>
        <taxon>Bdellovibrionota</taxon>
        <taxon>Oligoflexia</taxon>
        <taxon>Silvanigrellales</taxon>
        <taxon>Silvanigrellaceae</taxon>
        <taxon>Silvanigrella</taxon>
    </lineage>
</organism>
<keyword evidence="2" id="KW-1185">Reference proteome</keyword>
<accession>A0A1L4D4Y7</accession>
<name>A0A1L4D4Y7_9BACT</name>
<reference evidence="1 2" key="1">
    <citation type="submission" date="2016-10" db="EMBL/GenBank/DDBJ databases">
        <title>Silvanigrella aquatica sp. nov., isolated from a freshwater lake located in the Black Forest, Germany, description of Silvanigrellaceae fam. nov., Silvanigrellales ord. nov., reclassification of the order Bdellovibrionales in the class Oligoflexia, reclassification of the families Bacteriovoracaceae and Halobacteriovoraceae in the new order Bacteriovoracales ord. nov., and reclassification of the family Pseudobacteriovoracaceae in the order Oligoflexiales.</title>
        <authorList>
            <person name="Hahn M.W."/>
            <person name="Schmidt J."/>
            <person name="Koll U."/>
            <person name="Rohde M."/>
            <person name="Verbag S."/>
            <person name="Pitt A."/>
            <person name="Nakai R."/>
            <person name="Naganuma T."/>
            <person name="Lang E."/>
        </authorList>
    </citation>
    <scope>NUCLEOTIDE SEQUENCE [LARGE SCALE GENOMIC DNA]</scope>
    <source>
        <strain evidence="1 2">MWH-Nonnen-W8red</strain>
        <plasmid evidence="2">Plasmid pnonnen2</plasmid>
    </source>
</reference>